<dbReference type="KEGG" id="smai:EXU30_04375"/>
<proteinExistence type="predicted"/>
<evidence type="ECO:0008006" key="3">
    <source>
        <dbReference type="Google" id="ProtNLM"/>
    </source>
</evidence>
<dbReference type="OrthoDB" id="5109343at2"/>
<evidence type="ECO:0000313" key="2">
    <source>
        <dbReference type="Proteomes" id="UP000291106"/>
    </source>
</evidence>
<dbReference type="RefSeq" id="WP_130597992.1">
    <property type="nucleotide sequence ID" value="NZ_CP036200.1"/>
</dbReference>
<dbReference type="Gene3D" id="3.40.630.30">
    <property type="match status" value="1"/>
</dbReference>
<sequence length="219" mass="24552">MMYRRATIEDVSQLVALQQSCHIDSLDGQDKSQGFLNTVLSAEQLTHIIETEQTVYVAELGIAELDVAELKADKSKVKELNTSGPYNSELSVTQQRRQIVAMAVCASWQFWQCSATLTQLSESLVNISHKQGVITPANSYFWGPVCVGEQCRGQGVFAKLYEYSAMEMATNYQFVYTYVHQDNARSFAAHINKAGFSYIKDIEFNGDTFKELINTTSNN</sequence>
<accession>A0A411PEX5</accession>
<evidence type="ECO:0000313" key="1">
    <source>
        <dbReference type="EMBL" id="QBF82018.1"/>
    </source>
</evidence>
<dbReference type="SUPFAM" id="SSF55729">
    <property type="entry name" value="Acyl-CoA N-acyltransferases (Nat)"/>
    <property type="match status" value="1"/>
</dbReference>
<dbReference type="EMBL" id="CP036200">
    <property type="protein sequence ID" value="QBF82018.1"/>
    <property type="molecule type" value="Genomic_DNA"/>
</dbReference>
<dbReference type="Proteomes" id="UP000291106">
    <property type="component" value="Chromosome"/>
</dbReference>
<keyword evidence="2" id="KW-1185">Reference proteome</keyword>
<dbReference type="AlphaFoldDB" id="A0A411PEX5"/>
<dbReference type="InterPro" id="IPR016181">
    <property type="entry name" value="Acyl_CoA_acyltransferase"/>
</dbReference>
<protein>
    <recommendedName>
        <fullName evidence="3">GNAT family N-acetyltransferase</fullName>
    </recommendedName>
</protein>
<gene>
    <name evidence="1" type="ORF">EXU30_04375</name>
</gene>
<reference evidence="1 2" key="1">
    <citation type="submission" date="2019-02" db="EMBL/GenBank/DDBJ databases">
        <title>Shewanella sp. D4-2 isolated from Dokdo Island.</title>
        <authorList>
            <person name="Baek K."/>
        </authorList>
    </citation>
    <scope>NUCLEOTIDE SEQUENCE [LARGE SCALE GENOMIC DNA]</scope>
    <source>
        <strain evidence="1 2">D4-2</strain>
    </source>
</reference>
<organism evidence="1 2">
    <name type="scientific">Shewanella maritima</name>
    <dbReference type="NCBI Taxonomy" id="2520507"/>
    <lineage>
        <taxon>Bacteria</taxon>
        <taxon>Pseudomonadati</taxon>
        <taxon>Pseudomonadota</taxon>
        <taxon>Gammaproteobacteria</taxon>
        <taxon>Alteromonadales</taxon>
        <taxon>Shewanellaceae</taxon>
        <taxon>Shewanella</taxon>
    </lineage>
</organism>
<name>A0A411PEX5_9GAMM</name>